<dbReference type="PANTHER" id="PTHR46889">
    <property type="entry name" value="TRANSPOSASE INSF FOR INSERTION SEQUENCE IS3B-RELATED"/>
    <property type="match status" value="1"/>
</dbReference>
<dbReference type="PATRIC" id="fig|980422.3.peg.181"/>
<evidence type="ECO:0000256" key="1">
    <source>
        <dbReference type="ARBA" id="ARBA00002286"/>
    </source>
</evidence>
<dbReference type="EMBL" id="CP002548">
    <property type="protein sequence ID" value="AGL90115.1"/>
    <property type="molecule type" value="Genomic_DNA"/>
</dbReference>
<evidence type="ECO:0000313" key="4">
    <source>
        <dbReference type="EMBL" id="AGL90556.1"/>
    </source>
</evidence>
<name>R4RPZ3_PHYAS</name>
<sequence length="321" mass="38569">MVLIMQKLQKLKQKIRLLQNMIFHIQIINKKIVFKLVKQFSQDLNLTTILKTIRINRSTYYYWLKIEEKLKLKQTKYFLQQKRIKVLCLHHQYFYGHRKITDLYQKTFNEPITKKKVYLIMKENNICCKLRPKKNKYYYHKNLKSNLQVAPNLINQDFTSSQPMKKLFTDITYFQTPQGFIYFSAIIDSFNNQIIASHTSNRQDKELILNTIKKLPPLKEPCVIHSDQGLVYQSPKVQQTLTKKRFLISMSRKATPRDNAVIENFFGQMKSILFNQHPFLFQQVPCKIKKIINRFTSFWNHKWLLTKLNTLSPLKYSQSFR</sequence>
<dbReference type="KEGG" id="nzs:SLY_0192"/>
<dbReference type="AlphaFoldDB" id="R4RPZ3"/>
<dbReference type="KEGG" id="nzs:SLY_0640"/>
<dbReference type="HOGENOM" id="CLU_027402_4_3_14"/>
<dbReference type="NCBIfam" id="NF033516">
    <property type="entry name" value="transpos_IS3"/>
    <property type="match status" value="1"/>
</dbReference>
<dbReference type="InterPro" id="IPR012337">
    <property type="entry name" value="RNaseH-like_sf"/>
</dbReference>
<dbReference type="InterPro" id="IPR001584">
    <property type="entry name" value="Integrase_cat-core"/>
</dbReference>
<dbReference type="InterPro" id="IPR036397">
    <property type="entry name" value="RNaseH_sf"/>
</dbReference>
<accession>R4RPZ3</accession>
<dbReference type="InterPro" id="IPR025948">
    <property type="entry name" value="HTH-like_dom"/>
</dbReference>
<organism evidence="4 5">
    <name type="scientific">Strawberry lethal yellows phytoplasma (CPA) str. NZSb11</name>
    <dbReference type="NCBI Taxonomy" id="980422"/>
    <lineage>
        <taxon>Bacteria</taxon>
        <taxon>Bacillati</taxon>
        <taxon>Mycoplasmatota</taxon>
        <taxon>Mollicutes</taxon>
        <taxon>Acholeplasmatales</taxon>
        <taxon>Acholeplasmataceae</taxon>
        <taxon>Candidatus Phytoplasma</taxon>
        <taxon>16SrXII (Stolbur group)</taxon>
    </lineage>
</organism>
<reference evidence="4 5" key="1">
    <citation type="journal article" date="2013" name="BMC Genomics">
        <title>Comparison of the complete genome sequence of two closely related isolates of 'Candidatus Phytoplasma australiense' reveals genome plasticity.</title>
        <authorList>
            <person name="Andersen M.T."/>
            <person name="Liefting L.W."/>
            <person name="Havukkala I."/>
            <person name="Beever R.E."/>
        </authorList>
    </citation>
    <scope>NUCLEOTIDE SEQUENCE [LARGE SCALE GENOMIC DNA]</scope>
    <source>
        <strain evidence="4 5">NZSb11</strain>
    </source>
</reference>
<dbReference type="Pfam" id="PF13276">
    <property type="entry name" value="HTH_21"/>
    <property type="match status" value="1"/>
</dbReference>
<dbReference type="Pfam" id="PF00665">
    <property type="entry name" value="rve"/>
    <property type="match status" value="1"/>
</dbReference>
<dbReference type="Gene3D" id="3.30.420.10">
    <property type="entry name" value="Ribonuclease H-like superfamily/Ribonuclease H"/>
    <property type="match status" value="1"/>
</dbReference>
<gene>
    <name evidence="4" type="primary">tra5</name>
    <name evidence="3" type="ORF">SLY_0192</name>
    <name evidence="4" type="ORF">SLY_0640</name>
</gene>
<evidence type="ECO:0000313" key="3">
    <source>
        <dbReference type="EMBL" id="AGL90115.1"/>
    </source>
</evidence>
<comment type="function">
    <text evidence="1">Involved in the transposition of the insertion sequence.</text>
</comment>
<dbReference type="GO" id="GO:0015074">
    <property type="term" value="P:DNA integration"/>
    <property type="evidence" value="ECO:0007669"/>
    <property type="project" value="InterPro"/>
</dbReference>
<dbReference type="SUPFAM" id="SSF53098">
    <property type="entry name" value="Ribonuclease H-like"/>
    <property type="match status" value="1"/>
</dbReference>
<dbReference type="InterPro" id="IPR048020">
    <property type="entry name" value="Transpos_IS3"/>
</dbReference>
<keyword evidence="5" id="KW-1185">Reference proteome</keyword>
<feature type="domain" description="Integrase catalytic" evidence="2">
    <location>
        <begin position="159"/>
        <end position="321"/>
    </location>
</feature>
<dbReference type="InterPro" id="IPR050900">
    <property type="entry name" value="Transposase_IS3/IS150/IS904"/>
</dbReference>
<proteinExistence type="predicted"/>
<evidence type="ECO:0000313" key="5">
    <source>
        <dbReference type="Proteomes" id="UP000013941"/>
    </source>
</evidence>
<dbReference type="EMBL" id="CP002548">
    <property type="protein sequence ID" value="AGL90556.1"/>
    <property type="molecule type" value="Genomic_DNA"/>
</dbReference>
<protein>
    <submittedName>
        <fullName evidence="4">Putative transposase tra5 for insertion sequence element IS150</fullName>
    </submittedName>
</protein>
<dbReference type="Proteomes" id="UP000013941">
    <property type="component" value="Chromosome"/>
</dbReference>
<dbReference type="GO" id="GO:0003676">
    <property type="term" value="F:nucleic acid binding"/>
    <property type="evidence" value="ECO:0007669"/>
    <property type="project" value="InterPro"/>
</dbReference>
<dbReference type="PROSITE" id="PS50994">
    <property type="entry name" value="INTEGRASE"/>
    <property type="match status" value="1"/>
</dbReference>
<evidence type="ECO:0000259" key="2">
    <source>
        <dbReference type="PROSITE" id="PS50994"/>
    </source>
</evidence>
<dbReference type="PANTHER" id="PTHR46889:SF4">
    <property type="entry name" value="TRANSPOSASE INSO FOR INSERTION SEQUENCE ELEMENT IS911B-RELATED"/>
    <property type="match status" value="1"/>
</dbReference>